<sequence>MRALVPFVLSALLAGPAAGQTLRPMEGRVVTFAERAAVRAFVTNPYAMPRRFTVNAFDASWQPIKEARFPRSDFILGAGGERSILAIIPSPDEEGEPIYICATAEPLKARGAAVKGRVCGRFRILRRSL</sequence>
<dbReference type="EMBL" id="JABFCX010000003">
    <property type="protein sequence ID" value="NNU17609.1"/>
    <property type="molecule type" value="Genomic_DNA"/>
</dbReference>
<evidence type="ECO:0000313" key="3">
    <source>
        <dbReference type="Proteomes" id="UP000536835"/>
    </source>
</evidence>
<dbReference type="RefSeq" id="WP_173201196.1">
    <property type="nucleotide sequence ID" value="NZ_JABFCX010000003.1"/>
</dbReference>
<evidence type="ECO:0000313" key="2">
    <source>
        <dbReference type="EMBL" id="NNU17609.1"/>
    </source>
</evidence>
<keyword evidence="3" id="KW-1185">Reference proteome</keyword>
<gene>
    <name evidence="2" type="ORF">HK107_14855</name>
</gene>
<dbReference type="Proteomes" id="UP000536835">
    <property type="component" value="Unassembled WGS sequence"/>
</dbReference>
<proteinExistence type="predicted"/>
<feature type="signal peptide" evidence="1">
    <location>
        <begin position="1"/>
        <end position="19"/>
    </location>
</feature>
<reference evidence="2 3" key="1">
    <citation type="submission" date="2020-05" db="EMBL/GenBank/DDBJ databases">
        <title>Parvularcula mediterraneae sp. nov., isolated from polypropylene straw from shallow seawater of the seashore of Laganas in Zakynthos island, Greece.</title>
        <authorList>
            <person name="Szabo I."/>
            <person name="Al-Omari J."/>
            <person name="Rado J."/>
            <person name="Szerdahelyi G.S."/>
        </authorList>
    </citation>
    <scope>NUCLEOTIDE SEQUENCE [LARGE SCALE GENOMIC DNA]</scope>
    <source>
        <strain evidence="2 3">ZS-1/3</strain>
    </source>
</reference>
<name>A0A7Y3RNZ0_9PROT</name>
<keyword evidence="1" id="KW-0732">Signal</keyword>
<accession>A0A7Y3RNZ0</accession>
<comment type="caution">
    <text evidence="2">The sequence shown here is derived from an EMBL/GenBank/DDBJ whole genome shotgun (WGS) entry which is preliminary data.</text>
</comment>
<protein>
    <submittedName>
        <fullName evidence="2">Uncharacterized protein</fullName>
    </submittedName>
</protein>
<dbReference type="AlphaFoldDB" id="A0A7Y3RNZ0"/>
<organism evidence="2 3">
    <name type="scientific">Parvularcula mediterranea</name>
    <dbReference type="NCBI Taxonomy" id="2732508"/>
    <lineage>
        <taxon>Bacteria</taxon>
        <taxon>Pseudomonadati</taxon>
        <taxon>Pseudomonadota</taxon>
        <taxon>Alphaproteobacteria</taxon>
        <taxon>Parvularculales</taxon>
        <taxon>Parvularculaceae</taxon>
        <taxon>Parvularcula</taxon>
    </lineage>
</organism>
<evidence type="ECO:0000256" key="1">
    <source>
        <dbReference type="SAM" id="SignalP"/>
    </source>
</evidence>
<feature type="chain" id="PRO_5030998566" evidence="1">
    <location>
        <begin position="20"/>
        <end position="129"/>
    </location>
</feature>